<dbReference type="InParanoid" id="A0A5C3PWM3"/>
<dbReference type="Proteomes" id="UP000308197">
    <property type="component" value="Unassembled WGS sequence"/>
</dbReference>
<dbReference type="InterPro" id="IPR001810">
    <property type="entry name" value="F-box_dom"/>
</dbReference>
<evidence type="ECO:0000256" key="1">
    <source>
        <dbReference type="SAM" id="MobiDB-lite"/>
    </source>
</evidence>
<organism evidence="3 4">
    <name type="scientific">Polyporus arcularius HHB13444</name>
    <dbReference type="NCBI Taxonomy" id="1314778"/>
    <lineage>
        <taxon>Eukaryota</taxon>
        <taxon>Fungi</taxon>
        <taxon>Dikarya</taxon>
        <taxon>Basidiomycota</taxon>
        <taxon>Agaricomycotina</taxon>
        <taxon>Agaricomycetes</taxon>
        <taxon>Polyporales</taxon>
        <taxon>Polyporaceae</taxon>
        <taxon>Polyporus</taxon>
    </lineage>
</organism>
<feature type="compositionally biased region" description="Polar residues" evidence="1">
    <location>
        <begin position="1"/>
        <end position="20"/>
    </location>
</feature>
<accession>A0A5C3PWM3</accession>
<feature type="domain" description="F-box" evidence="2">
    <location>
        <begin position="75"/>
        <end position="124"/>
    </location>
</feature>
<dbReference type="Pfam" id="PF00646">
    <property type="entry name" value="F-box"/>
    <property type="match status" value="1"/>
</dbReference>
<evidence type="ECO:0000259" key="2">
    <source>
        <dbReference type="PROSITE" id="PS50181"/>
    </source>
</evidence>
<keyword evidence="4" id="KW-1185">Reference proteome</keyword>
<feature type="region of interest" description="Disordered" evidence="1">
    <location>
        <begin position="1"/>
        <end position="75"/>
    </location>
</feature>
<sequence length="711" mass="81226">MSSCSTQNLRRSSRLGTKQYQLKPEPTEQPKRNGSTSGSADIGERPTKRRRRNANAKDDSGSCMPGKGSRRKKSLSMLPDMPLDILYEIFAHLHPYDLLHLTRTTKPLRVLLMSRSATTVWKRARENVPGLPDCPPDLSEPAFANLAFDPHCHFCIKARVWTVMWTLRVRCCKTCLKDSTAVVTLGEVFRALPRYNPLKTKAMLPIEYLNDSLYCLTADLNKLLELLDACNHDKDAFEALATERTNAAKMQKESGIELEAWRLAEISRRKEEKTTLTLRRRIQILQRLSDSGYAEELKYVPDDLYERFTEKAVVNQPKEITDRIWNNIKESMLLWAEEVRTHYLMWQRSAHYINRLSMMSQGLVDIFEAHPFPQIVPSVADLSWHIPFYRDLMEKDRDVAVTLEDMVPENMEPFLEGLVILWRVDMAQRLYPLIPAEARPTPEQFECTCGHHRSGSGAETSAGGSAAVASRYDLSTMLKASTTWFRCTVEGCLLDFPRILTHECAKRAPPLNLHPQTQEDDLRNAYNLALGEAPWNFSGDAITYDMEAHRATQNILRLVLEDADKEPWKTDKFALDDLDKRFVCGECSADGMLCVMPWRVAVEHLTSDEHTGKDVTLTVLNEADRTWVVDQEPELSQDMIIDVWKMWGCVECRSSVMTLNDILEHMVDDHDMAFPQVGVDYHLHPDAATFGDAPASEMYYPEGMFTTSILR</sequence>
<dbReference type="STRING" id="1314778.A0A5C3PWM3"/>
<protein>
    <recommendedName>
        <fullName evidence="2">F-box domain-containing protein</fullName>
    </recommendedName>
</protein>
<reference evidence="3 4" key="1">
    <citation type="journal article" date="2019" name="Nat. Ecol. Evol.">
        <title>Megaphylogeny resolves global patterns of mushroom evolution.</title>
        <authorList>
            <person name="Varga T."/>
            <person name="Krizsan K."/>
            <person name="Foldi C."/>
            <person name="Dima B."/>
            <person name="Sanchez-Garcia M."/>
            <person name="Sanchez-Ramirez S."/>
            <person name="Szollosi G.J."/>
            <person name="Szarkandi J.G."/>
            <person name="Papp V."/>
            <person name="Albert L."/>
            <person name="Andreopoulos W."/>
            <person name="Angelini C."/>
            <person name="Antonin V."/>
            <person name="Barry K.W."/>
            <person name="Bougher N.L."/>
            <person name="Buchanan P."/>
            <person name="Buyck B."/>
            <person name="Bense V."/>
            <person name="Catcheside P."/>
            <person name="Chovatia M."/>
            <person name="Cooper J."/>
            <person name="Damon W."/>
            <person name="Desjardin D."/>
            <person name="Finy P."/>
            <person name="Geml J."/>
            <person name="Haridas S."/>
            <person name="Hughes K."/>
            <person name="Justo A."/>
            <person name="Karasinski D."/>
            <person name="Kautmanova I."/>
            <person name="Kiss B."/>
            <person name="Kocsube S."/>
            <person name="Kotiranta H."/>
            <person name="LaButti K.M."/>
            <person name="Lechner B.E."/>
            <person name="Liimatainen K."/>
            <person name="Lipzen A."/>
            <person name="Lukacs Z."/>
            <person name="Mihaltcheva S."/>
            <person name="Morgado L.N."/>
            <person name="Niskanen T."/>
            <person name="Noordeloos M.E."/>
            <person name="Ohm R.A."/>
            <person name="Ortiz-Santana B."/>
            <person name="Ovrebo C."/>
            <person name="Racz N."/>
            <person name="Riley R."/>
            <person name="Savchenko A."/>
            <person name="Shiryaev A."/>
            <person name="Soop K."/>
            <person name="Spirin V."/>
            <person name="Szebenyi C."/>
            <person name="Tomsovsky M."/>
            <person name="Tulloss R.E."/>
            <person name="Uehling J."/>
            <person name="Grigoriev I.V."/>
            <person name="Vagvolgyi C."/>
            <person name="Papp T."/>
            <person name="Martin F.M."/>
            <person name="Miettinen O."/>
            <person name="Hibbett D.S."/>
            <person name="Nagy L.G."/>
        </authorList>
    </citation>
    <scope>NUCLEOTIDE SEQUENCE [LARGE SCALE GENOMIC DNA]</scope>
    <source>
        <strain evidence="3 4">HHB13444</strain>
    </source>
</reference>
<evidence type="ECO:0000313" key="4">
    <source>
        <dbReference type="Proteomes" id="UP000308197"/>
    </source>
</evidence>
<dbReference type="SUPFAM" id="SSF81383">
    <property type="entry name" value="F-box domain"/>
    <property type="match status" value="1"/>
</dbReference>
<proteinExistence type="predicted"/>
<name>A0A5C3PWM3_9APHY</name>
<evidence type="ECO:0000313" key="3">
    <source>
        <dbReference type="EMBL" id="TFK92278.1"/>
    </source>
</evidence>
<dbReference type="EMBL" id="ML211001">
    <property type="protein sequence ID" value="TFK92278.1"/>
    <property type="molecule type" value="Genomic_DNA"/>
</dbReference>
<dbReference type="PROSITE" id="PS50181">
    <property type="entry name" value="FBOX"/>
    <property type="match status" value="1"/>
</dbReference>
<dbReference type="AlphaFoldDB" id="A0A5C3PWM3"/>
<dbReference type="InterPro" id="IPR036047">
    <property type="entry name" value="F-box-like_dom_sf"/>
</dbReference>
<gene>
    <name evidence="3" type="ORF">K466DRAFT_582000</name>
</gene>